<dbReference type="InterPro" id="IPR007446">
    <property type="entry name" value="PilP"/>
</dbReference>
<dbReference type="AlphaFoldDB" id="A0A401JCR1"/>
<dbReference type="Proteomes" id="UP000286806">
    <property type="component" value="Unassembled WGS sequence"/>
</dbReference>
<protein>
    <submittedName>
        <fullName evidence="2">Type IV pilus biogenesis protein PilP</fullName>
    </submittedName>
</protein>
<keyword evidence="3" id="KW-1185">Reference proteome</keyword>
<name>A0A401JCR1_9PROT</name>
<gene>
    <name evidence="2" type="ORF">SFMTTN_1147</name>
</gene>
<comment type="caution">
    <text evidence="2">The sequence shown here is derived from an EMBL/GenBank/DDBJ whole genome shotgun (WGS) entry which is preliminary data.</text>
</comment>
<evidence type="ECO:0000313" key="3">
    <source>
        <dbReference type="Proteomes" id="UP000286806"/>
    </source>
</evidence>
<dbReference type="RefSeq" id="WP_124704170.1">
    <property type="nucleotide sequence ID" value="NZ_BGOW01000010.1"/>
</dbReference>
<dbReference type="Gene3D" id="2.30.30.830">
    <property type="match status" value="1"/>
</dbReference>
<keyword evidence="1" id="KW-0732">Signal</keyword>
<dbReference type="Pfam" id="PF04351">
    <property type="entry name" value="PilP"/>
    <property type="match status" value="1"/>
</dbReference>
<dbReference type="PIRSF" id="PIRSF016481">
    <property type="entry name" value="Pilus_assembly_PilP"/>
    <property type="match status" value="1"/>
</dbReference>
<organism evidence="2 3">
    <name type="scientific">Sulfuriferula multivorans</name>
    <dbReference type="NCBI Taxonomy" id="1559896"/>
    <lineage>
        <taxon>Bacteria</taxon>
        <taxon>Pseudomonadati</taxon>
        <taxon>Pseudomonadota</taxon>
        <taxon>Betaproteobacteria</taxon>
        <taxon>Nitrosomonadales</taxon>
        <taxon>Sulfuricellaceae</taxon>
        <taxon>Sulfuriferula</taxon>
    </lineage>
</organism>
<dbReference type="PROSITE" id="PS51257">
    <property type="entry name" value="PROKAR_LIPOPROTEIN"/>
    <property type="match status" value="1"/>
</dbReference>
<evidence type="ECO:0000256" key="1">
    <source>
        <dbReference type="SAM" id="SignalP"/>
    </source>
</evidence>
<feature type="chain" id="PRO_5019405670" evidence="1">
    <location>
        <begin position="18"/>
        <end position="167"/>
    </location>
</feature>
<reference evidence="2 3" key="1">
    <citation type="journal article" date="2019" name="Front. Microbiol.">
        <title>Genomes of Neutrophilic Sulfur-Oxidizing Chemolithoautotrophs Representing 9 Proteobacterial Species From 8 Genera.</title>
        <authorList>
            <person name="Watanabe T."/>
            <person name="Kojima H."/>
            <person name="Umezawa K."/>
            <person name="Hori C."/>
            <person name="Takasuka T.E."/>
            <person name="Kato Y."/>
            <person name="Fukui M."/>
        </authorList>
    </citation>
    <scope>NUCLEOTIDE SEQUENCE [LARGE SCALE GENOMIC DNA]</scope>
    <source>
        <strain evidence="2 3">TTN</strain>
    </source>
</reference>
<accession>A0A401JCR1</accession>
<feature type="signal peptide" evidence="1">
    <location>
        <begin position="1"/>
        <end position="17"/>
    </location>
</feature>
<dbReference type="EMBL" id="BGOW01000010">
    <property type="protein sequence ID" value="GBL45340.1"/>
    <property type="molecule type" value="Genomic_DNA"/>
</dbReference>
<sequence length="167" mass="18413">MKRLVSIILLLSLAACGGNGYEDLEQFVKNSGNNLRGKVEPLPEVKPYQPFTYAAFDLPDPFKPRKLKLSQGGGGLQPDMNRPKEPLEAYALESLKMVGVLKQKGQTFAIIKAPDNAIYRVHSGNHMGQNFGLVTAVNDTTVKIKEIVQDSAGDWAERESNLTLQEQ</sequence>
<proteinExistence type="predicted"/>
<evidence type="ECO:0000313" key="2">
    <source>
        <dbReference type="EMBL" id="GBL45340.1"/>
    </source>
</evidence>
<dbReference type="OrthoDB" id="5296580at2"/>